<gene>
    <name evidence="2" type="ORF">CHRIB12_LOCUS7835</name>
</gene>
<organism evidence="2 3">
    <name type="scientific">Rhizophagus irregularis</name>
    <dbReference type="NCBI Taxonomy" id="588596"/>
    <lineage>
        <taxon>Eukaryota</taxon>
        <taxon>Fungi</taxon>
        <taxon>Fungi incertae sedis</taxon>
        <taxon>Mucoromycota</taxon>
        <taxon>Glomeromycotina</taxon>
        <taxon>Glomeromycetes</taxon>
        <taxon>Glomerales</taxon>
        <taxon>Glomeraceae</taxon>
        <taxon>Rhizophagus</taxon>
    </lineage>
</organism>
<name>A0A916E3M8_9GLOM</name>
<dbReference type="Proteomes" id="UP000684084">
    <property type="component" value="Unassembled WGS sequence"/>
</dbReference>
<evidence type="ECO:0000313" key="2">
    <source>
        <dbReference type="EMBL" id="CAB5359711.1"/>
    </source>
</evidence>
<dbReference type="AlphaFoldDB" id="A0A916E3M8"/>
<dbReference type="EMBL" id="CAGKOT010000014">
    <property type="protein sequence ID" value="CAB5359711.1"/>
    <property type="molecule type" value="Genomic_DNA"/>
</dbReference>
<reference evidence="2" key="1">
    <citation type="submission" date="2020-05" db="EMBL/GenBank/DDBJ databases">
        <authorList>
            <person name="Rincon C."/>
            <person name="Sanders R I."/>
            <person name="Robbins C."/>
            <person name="Chaturvedi A."/>
        </authorList>
    </citation>
    <scope>NUCLEOTIDE SEQUENCE</scope>
    <source>
        <strain evidence="2">CHB12</strain>
    </source>
</reference>
<protein>
    <submittedName>
        <fullName evidence="2">Uncharacterized protein</fullName>
    </submittedName>
</protein>
<feature type="region of interest" description="Disordered" evidence="1">
    <location>
        <begin position="12"/>
        <end position="49"/>
    </location>
</feature>
<comment type="caution">
    <text evidence="2">The sequence shown here is derived from an EMBL/GenBank/DDBJ whole genome shotgun (WGS) entry which is preliminary data.</text>
</comment>
<dbReference type="OrthoDB" id="6275295at2759"/>
<feature type="compositionally biased region" description="Polar residues" evidence="1">
    <location>
        <begin position="35"/>
        <end position="47"/>
    </location>
</feature>
<accession>A0A916E3M8</accession>
<evidence type="ECO:0000256" key="1">
    <source>
        <dbReference type="SAM" id="MobiDB-lite"/>
    </source>
</evidence>
<proteinExistence type="predicted"/>
<evidence type="ECO:0000313" key="3">
    <source>
        <dbReference type="Proteomes" id="UP000684084"/>
    </source>
</evidence>
<feature type="compositionally biased region" description="Pro residues" evidence="1">
    <location>
        <begin position="17"/>
        <end position="27"/>
    </location>
</feature>
<sequence length="135" mass="15046">MNPYRPGHYAQYRAPYERPPFTPPGGPPTYGQTSWGGYTSGTPTQRSAYMASRPDYGIPLGGISPVEKLTTLFIGGVSPGVIDDWMEKILKTCGTLNSWKHQSGNPEIQRGSCWRKVKADENTRKYLDQYEGLTN</sequence>
<dbReference type="VEuPathDB" id="FungiDB:RhiirFUN_004255"/>